<dbReference type="InterPro" id="IPR052924">
    <property type="entry name" value="OsmC/Ohr_hydroprdx_reductase"/>
</dbReference>
<evidence type="ECO:0000313" key="2">
    <source>
        <dbReference type="EMBL" id="MPR28745.1"/>
    </source>
</evidence>
<dbReference type="InterPro" id="IPR015946">
    <property type="entry name" value="KH_dom-like_a/b"/>
</dbReference>
<dbReference type="InterPro" id="IPR003718">
    <property type="entry name" value="OsmC/Ohr_fam"/>
</dbReference>
<dbReference type="InterPro" id="IPR036102">
    <property type="entry name" value="OsmC/Ohrsf"/>
</dbReference>
<dbReference type="Gene3D" id="3.30.300.20">
    <property type="match status" value="1"/>
</dbReference>
<protein>
    <submittedName>
        <fullName evidence="2">OsmC family protein</fullName>
    </submittedName>
</protein>
<comment type="caution">
    <text evidence="2">The sequence shown here is derived from an EMBL/GenBank/DDBJ whole genome shotgun (WGS) entry which is preliminary data.</text>
</comment>
<name>A0A5N7MP26_9HYPH</name>
<reference evidence="2 3" key="1">
    <citation type="journal article" date="2019" name="Syst. Appl. Microbiol.">
        <title>Microvirga tunisiensis sp. nov., a root nodule symbiotic bacterium isolated from Lupinus micranthus and L. luteus grown in Northern Tunisia.</title>
        <authorList>
            <person name="Msaddak A."/>
            <person name="Rejili M."/>
            <person name="Duran D."/>
            <person name="Mars M."/>
            <person name="Palacios J.M."/>
            <person name="Ruiz-Argueso T."/>
            <person name="Rey L."/>
            <person name="Imperial J."/>
        </authorList>
    </citation>
    <scope>NUCLEOTIDE SEQUENCE [LARGE SCALE GENOMIC DNA]</scope>
    <source>
        <strain evidence="2 3">Lmie10</strain>
    </source>
</reference>
<dbReference type="OrthoDB" id="5356953at2"/>
<dbReference type="RefSeq" id="WP_152715260.1">
    <property type="nucleotide sequence ID" value="NZ_VOSJ01000161.1"/>
</dbReference>
<dbReference type="PANTHER" id="PTHR35368">
    <property type="entry name" value="HYDROPEROXIDE REDUCTASE"/>
    <property type="match status" value="1"/>
</dbReference>
<dbReference type="PANTHER" id="PTHR35368:SF1">
    <property type="entry name" value="HYDROPEROXIDE REDUCTASE"/>
    <property type="match status" value="1"/>
</dbReference>
<evidence type="ECO:0000313" key="3">
    <source>
        <dbReference type="Proteomes" id="UP000403266"/>
    </source>
</evidence>
<dbReference type="SUPFAM" id="SSF82784">
    <property type="entry name" value="OsmC-like"/>
    <property type="match status" value="1"/>
</dbReference>
<feature type="compositionally biased region" description="Polar residues" evidence="1">
    <location>
        <begin position="20"/>
        <end position="35"/>
    </location>
</feature>
<evidence type="ECO:0000256" key="1">
    <source>
        <dbReference type="SAM" id="MobiDB-lite"/>
    </source>
</evidence>
<dbReference type="Pfam" id="PF02566">
    <property type="entry name" value="OsmC"/>
    <property type="match status" value="1"/>
</dbReference>
<organism evidence="2 3">
    <name type="scientific">Microvirga tunisiensis</name>
    <dbReference type="NCBI Taxonomy" id="2108360"/>
    <lineage>
        <taxon>Bacteria</taxon>
        <taxon>Pseudomonadati</taxon>
        <taxon>Pseudomonadota</taxon>
        <taxon>Alphaproteobacteria</taxon>
        <taxon>Hyphomicrobiales</taxon>
        <taxon>Methylobacteriaceae</taxon>
        <taxon>Microvirga</taxon>
    </lineage>
</organism>
<accession>A0A5N7MP26</accession>
<keyword evidence="3" id="KW-1185">Reference proteome</keyword>
<sequence length="182" mass="19428">MTDRRTPTSGQPRGFLGSPDQGQSEATGKALPSSTRTVRCWTEATGRFSQKHHIRDLTPFGGGSDVEALSLLNDDTMPSPSEALLAALGSCLSVSIQANAAARAIPIRRLAIELEGDIDFAALWGTGDLDFKGLGFETISISVQIEADTPREVLQALLDHAVRWSPVANTLYNPINLDIALA</sequence>
<dbReference type="Proteomes" id="UP000403266">
    <property type="component" value="Unassembled WGS sequence"/>
</dbReference>
<proteinExistence type="predicted"/>
<dbReference type="AlphaFoldDB" id="A0A5N7MP26"/>
<feature type="region of interest" description="Disordered" evidence="1">
    <location>
        <begin position="1"/>
        <end position="35"/>
    </location>
</feature>
<dbReference type="EMBL" id="VOSK01000169">
    <property type="protein sequence ID" value="MPR28745.1"/>
    <property type="molecule type" value="Genomic_DNA"/>
</dbReference>
<gene>
    <name evidence="2" type="ORF">FS320_27300</name>
</gene>